<comment type="caution">
    <text evidence="3">The sequence shown here is derived from an EMBL/GenBank/DDBJ whole genome shotgun (WGS) entry which is preliminary data.</text>
</comment>
<dbReference type="InterPro" id="IPR005162">
    <property type="entry name" value="Retrotrans_gag_dom"/>
</dbReference>
<protein>
    <recommendedName>
        <fullName evidence="2">Retrotransposon gag domain-containing protein</fullName>
    </recommendedName>
</protein>
<dbReference type="EMBL" id="QGKY02000246">
    <property type="protein sequence ID" value="KAF2584668.1"/>
    <property type="molecule type" value="Genomic_DNA"/>
</dbReference>
<evidence type="ECO:0000313" key="3">
    <source>
        <dbReference type="EMBL" id="KAF2584668.1"/>
    </source>
</evidence>
<evidence type="ECO:0000259" key="2">
    <source>
        <dbReference type="Pfam" id="PF03732"/>
    </source>
</evidence>
<dbReference type="PANTHER" id="PTHR33223:SF9">
    <property type="entry name" value="RETROTRANSPOSON GAG DOMAIN-CONTAINING PROTEIN"/>
    <property type="match status" value="1"/>
</dbReference>
<feature type="domain" description="Retrotransposon gag" evidence="2">
    <location>
        <begin position="50"/>
        <end position="137"/>
    </location>
</feature>
<feature type="compositionally biased region" description="Basic and acidic residues" evidence="1">
    <location>
        <begin position="172"/>
        <end position="207"/>
    </location>
</feature>
<dbReference type="PANTHER" id="PTHR33223">
    <property type="entry name" value="CCHC-TYPE DOMAIN-CONTAINING PROTEIN"/>
    <property type="match status" value="1"/>
</dbReference>
<accession>A0A8S9JSL1</accession>
<name>A0A8S9JSL1_BRACR</name>
<organism evidence="3">
    <name type="scientific">Brassica cretica</name>
    <name type="common">Mustard</name>
    <dbReference type="NCBI Taxonomy" id="69181"/>
    <lineage>
        <taxon>Eukaryota</taxon>
        <taxon>Viridiplantae</taxon>
        <taxon>Streptophyta</taxon>
        <taxon>Embryophyta</taxon>
        <taxon>Tracheophyta</taxon>
        <taxon>Spermatophyta</taxon>
        <taxon>Magnoliopsida</taxon>
        <taxon>eudicotyledons</taxon>
        <taxon>Gunneridae</taxon>
        <taxon>Pentapetalae</taxon>
        <taxon>rosids</taxon>
        <taxon>malvids</taxon>
        <taxon>Brassicales</taxon>
        <taxon>Brassicaceae</taxon>
        <taxon>Brassiceae</taxon>
        <taxon>Brassica</taxon>
    </lineage>
</organism>
<evidence type="ECO:0000256" key="1">
    <source>
        <dbReference type="SAM" id="MobiDB-lite"/>
    </source>
</evidence>
<feature type="region of interest" description="Disordered" evidence="1">
    <location>
        <begin position="172"/>
        <end position="224"/>
    </location>
</feature>
<proteinExistence type="predicted"/>
<dbReference type="Pfam" id="PF03732">
    <property type="entry name" value="Retrotrans_gag"/>
    <property type="match status" value="1"/>
</dbReference>
<reference evidence="3" key="1">
    <citation type="submission" date="2019-12" db="EMBL/GenBank/DDBJ databases">
        <title>Genome sequencing and annotation of Brassica cretica.</title>
        <authorList>
            <person name="Studholme D.J."/>
            <person name="Sarris P.F."/>
        </authorList>
    </citation>
    <scope>NUCLEOTIDE SEQUENCE</scope>
    <source>
        <strain evidence="3">PFS-102/07</strain>
        <tissue evidence="3">Leaf</tissue>
    </source>
</reference>
<gene>
    <name evidence="3" type="ORF">F2Q70_00035895</name>
</gene>
<dbReference type="AlphaFoldDB" id="A0A8S9JSL1"/>
<sequence>MPRKFSFPSIKMYDGTGDPNDHIAQYKQRMLAVALPKESREATMCKGFGSTLIGPALQWYINFPTGSISSFAGLSDKFVEQFASSRSLEKTSDGLYEILQHRVEPLRDYIARFNQEKVAVPECSIPTTISAFKRGLLPYGGLYKELTMYPCKTMEDVFSRAWAQVKWEEDVASRAKAQPKQDQRSAQSDRGDREERSSQKGSKDSGSRKRGRFQYRPQEKEEGMSVSTWPDILHLSISTPELVNALKQMGQQVKWPPKMKAPDSFRNPELWCDFHRDHGHKTEDCIALRIEVNELLQKGYLREFFSEKAKAHLSRVTAGKPKGAAPTSPPRQDRVIHVISGGLEVSGVSHAAAKKSTCNAKHCLETTQPKRLLLGTDEISFTAKEQKKILAPNHDALVISLTIANCLVKIIPVDNGSYSNITFQTAYQDLGLEESTLTRKVTPLIGFNSEVKQTAGEAILPKTSDPRSPGELIRGTIELAGERTSNTVVLAGRAGPCHGRARRQVDRQHGRARRVSWAMLRPSSPATRPATRSCSPGELARVVAELAGDSTALCSRARRASWLVSKPSLLCDPFQLFVFSAFEVFTEIQFF</sequence>